<proteinExistence type="predicted"/>
<evidence type="ECO:0000313" key="1">
    <source>
        <dbReference type="Proteomes" id="UP000887576"/>
    </source>
</evidence>
<name>A0AC34RS29_9BILA</name>
<reference evidence="2" key="1">
    <citation type="submission" date="2022-11" db="UniProtKB">
        <authorList>
            <consortium name="WormBaseParasite"/>
        </authorList>
    </citation>
    <scope>IDENTIFICATION</scope>
</reference>
<sequence length="110" mass="12677">MAGLSFQLQSGIFRETISLQTQEIAIKDLREIAARFIKKYYPNQSFGNNVADHILLYRHDNRSVNILQLITTSADVTDGTLVEIVISRKLFLVQWGKKLKNGKGRRWVDR</sequence>
<organism evidence="1 2">
    <name type="scientific">Panagrolaimus sp. JU765</name>
    <dbReference type="NCBI Taxonomy" id="591449"/>
    <lineage>
        <taxon>Eukaryota</taxon>
        <taxon>Metazoa</taxon>
        <taxon>Ecdysozoa</taxon>
        <taxon>Nematoda</taxon>
        <taxon>Chromadorea</taxon>
        <taxon>Rhabditida</taxon>
        <taxon>Tylenchina</taxon>
        <taxon>Panagrolaimomorpha</taxon>
        <taxon>Panagrolaimoidea</taxon>
        <taxon>Panagrolaimidae</taxon>
        <taxon>Panagrolaimus</taxon>
    </lineage>
</organism>
<accession>A0AC34RS29</accession>
<evidence type="ECO:0000313" key="2">
    <source>
        <dbReference type="WBParaSite" id="JU765_v2.g9685.t1"/>
    </source>
</evidence>
<dbReference type="WBParaSite" id="JU765_v2.g9685.t1">
    <property type="protein sequence ID" value="JU765_v2.g9685.t1"/>
    <property type="gene ID" value="JU765_v2.g9685"/>
</dbReference>
<protein>
    <submittedName>
        <fullName evidence="2">Uncharacterized protein</fullName>
    </submittedName>
</protein>
<dbReference type="Proteomes" id="UP000887576">
    <property type="component" value="Unplaced"/>
</dbReference>